<accession>K1PU65</accession>
<dbReference type="HOGENOM" id="CLU_2063729_0_0_1"/>
<protein>
    <submittedName>
        <fullName evidence="2">Uncharacterized protein</fullName>
    </submittedName>
</protein>
<gene>
    <name evidence="2" type="ORF">CGI_10007312</name>
</gene>
<reference evidence="2" key="1">
    <citation type="journal article" date="2012" name="Nature">
        <title>The oyster genome reveals stress adaptation and complexity of shell formation.</title>
        <authorList>
            <person name="Zhang G."/>
            <person name="Fang X."/>
            <person name="Guo X."/>
            <person name="Li L."/>
            <person name="Luo R."/>
            <person name="Xu F."/>
            <person name="Yang P."/>
            <person name="Zhang L."/>
            <person name="Wang X."/>
            <person name="Qi H."/>
            <person name="Xiong Z."/>
            <person name="Que H."/>
            <person name="Xie Y."/>
            <person name="Holland P.W."/>
            <person name="Paps J."/>
            <person name="Zhu Y."/>
            <person name="Wu F."/>
            <person name="Chen Y."/>
            <person name="Wang J."/>
            <person name="Peng C."/>
            <person name="Meng J."/>
            <person name="Yang L."/>
            <person name="Liu J."/>
            <person name="Wen B."/>
            <person name="Zhang N."/>
            <person name="Huang Z."/>
            <person name="Zhu Q."/>
            <person name="Feng Y."/>
            <person name="Mount A."/>
            <person name="Hedgecock D."/>
            <person name="Xu Z."/>
            <person name="Liu Y."/>
            <person name="Domazet-Loso T."/>
            <person name="Du Y."/>
            <person name="Sun X."/>
            <person name="Zhang S."/>
            <person name="Liu B."/>
            <person name="Cheng P."/>
            <person name="Jiang X."/>
            <person name="Li J."/>
            <person name="Fan D."/>
            <person name="Wang W."/>
            <person name="Fu W."/>
            <person name="Wang T."/>
            <person name="Wang B."/>
            <person name="Zhang J."/>
            <person name="Peng Z."/>
            <person name="Li Y."/>
            <person name="Li N."/>
            <person name="Wang J."/>
            <person name="Chen M."/>
            <person name="He Y."/>
            <person name="Tan F."/>
            <person name="Song X."/>
            <person name="Zheng Q."/>
            <person name="Huang R."/>
            <person name="Yang H."/>
            <person name="Du X."/>
            <person name="Chen L."/>
            <person name="Yang M."/>
            <person name="Gaffney P.M."/>
            <person name="Wang S."/>
            <person name="Luo L."/>
            <person name="She Z."/>
            <person name="Ming Y."/>
            <person name="Huang W."/>
            <person name="Zhang S."/>
            <person name="Huang B."/>
            <person name="Zhang Y."/>
            <person name="Qu T."/>
            <person name="Ni P."/>
            <person name="Miao G."/>
            <person name="Wang J."/>
            <person name="Wang Q."/>
            <person name="Steinberg C.E."/>
            <person name="Wang H."/>
            <person name="Li N."/>
            <person name="Qian L."/>
            <person name="Zhang G."/>
            <person name="Li Y."/>
            <person name="Yang H."/>
            <person name="Liu X."/>
            <person name="Wang J."/>
            <person name="Yin Y."/>
            <person name="Wang J."/>
        </authorList>
    </citation>
    <scope>NUCLEOTIDE SEQUENCE [LARGE SCALE GENOMIC DNA]</scope>
    <source>
        <strain evidence="2">05x7-T-G4-1.051#20</strain>
    </source>
</reference>
<feature type="compositionally biased region" description="Polar residues" evidence="1">
    <location>
        <begin position="24"/>
        <end position="36"/>
    </location>
</feature>
<dbReference type="InParanoid" id="K1PU65"/>
<dbReference type="AlphaFoldDB" id="K1PU65"/>
<evidence type="ECO:0000313" key="2">
    <source>
        <dbReference type="EMBL" id="EKC19895.1"/>
    </source>
</evidence>
<name>K1PU65_MAGGI</name>
<proteinExistence type="predicted"/>
<evidence type="ECO:0000256" key="1">
    <source>
        <dbReference type="SAM" id="MobiDB-lite"/>
    </source>
</evidence>
<dbReference type="EMBL" id="JH817652">
    <property type="protein sequence ID" value="EKC19895.1"/>
    <property type="molecule type" value="Genomic_DNA"/>
</dbReference>
<sequence length="119" mass="14008">MLERVFSDPMKSGEKGKEQDNPKLASTSKTPTQNSESDIKSWCLSSAEKSDKPIFERLAKVDVYEPKEDFLVNKLRTLPMFHDKEYADHHFVGDEEDFLVMPQRLRDYDSREWESNEFE</sequence>
<feature type="compositionally biased region" description="Basic and acidic residues" evidence="1">
    <location>
        <begin position="1"/>
        <end position="21"/>
    </location>
</feature>
<organism evidence="2">
    <name type="scientific">Magallana gigas</name>
    <name type="common">Pacific oyster</name>
    <name type="synonym">Crassostrea gigas</name>
    <dbReference type="NCBI Taxonomy" id="29159"/>
    <lineage>
        <taxon>Eukaryota</taxon>
        <taxon>Metazoa</taxon>
        <taxon>Spiralia</taxon>
        <taxon>Lophotrochozoa</taxon>
        <taxon>Mollusca</taxon>
        <taxon>Bivalvia</taxon>
        <taxon>Autobranchia</taxon>
        <taxon>Pteriomorphia</taxon>
        <taxon>Ostreida</taxon>
        <taxon>Ostreoidea</taxon>
        <taxon>Ostreidae</taxon>
        <taxon>Magallana</taxon>
    </lineage>
</organism>
<feature type="region of interest" description="Disordered" evidence="1">
    <location>
        <begin position="1"/>
        <end position="39"/>
    </location>
</feature>